<feature type="region of interest" description="Disordered" evidence="5">
    <location>
        <begin position="11"/>
        <end position="47"/>
    </location>
</feature>
<organism evidence="7 8">
    <name type="scientific">Rhizophagus clarus</name>
    <dbReference type="NCBI Taxonomy" id="94130"/>
    <lineage>
        <taxon>Eukaryota</taxon>
        <taxon>Fungi</taxon>
        <taxon>Fungi incertae sedis</taxon>
        <taxon>Mucoromycota</taxon>
        <taxon>Glomeromycotina</taxon>
        <taxon>Glomeromycetes</taxon>
        <taxon>Glomerales</taxon>
        <taxon>Glomeraceae</taxon>
        <taxon>Rhizophagus</taxon>
    </lineage>
</organism>
<dbReference type="SUPFAM" id="SSF47095">
    <property type="entry name" value="HMG-box"/>
    <property type="match status" value="1"/>
</dbReference>
<comment type="similarity">
    <text evidence="3">Belongs to the NHP6 family.</text>
</comment>
<evidence type="ECO:0000256" key="2">
    <source>
        <dbReference type="ARBA" id="ARBA00023242"/>
    </source>
</evidence>
<gene>
    <name evidence="7" type="ORF">RclHR1_16060003</name>
</gene>
<evidence type="ECO:0000256" key="3">
    <source>
        <dbReference type="ARBA" id="ARBA00043963"/>
    </source>
</evidence>
<dbReference type="InterPro" id="IPR050342">
    <property type="entry name" value="HMGB"/>
</dbReference>
<proteinExistence type="inferred from homology"/>
<dbReference type="GO" id="GO:0005634">
    <property type="term" value="C:nucleus"/>
    <property type="evidence" value="ECO:0007669"/>
    <property type="project" value="UniProtKB-UniRule"/>
</dbReference>
<sequence>MSIILMPKAAKTTTTTTKLNRKASAKQKVETAKKATKKSAKKDSSDPKRNLTAYMFFSKEYREKVKQENPKASFGEIGKLLGKKWKDMSDKEKVPYVNKAEEDKKRYEKEKAAMGESKAEASDQDAEMDDEIVSDNESGYNCDAYRDRIYIMTCCLDCKATNQLLSHVVTESLLPTNKFGREREVNHANFLPKFIKFWII</sequence>
<protein>
    <recommendedName>
        <fullName evidence="6">HMG box domain-containing protein</fullName>
    </recommendedName>
</protein>
<feature type="domain" description="HMG box" evidence="6">
    <location>
        <begin position="47"/>
        <end position="115"/>
    </location>
</feature>
<evidence type="ECO:0000313" key="8">
    <source>
        <dbReference type="Proteomes" id="UP000247702"/>
    </source>
</evidence>
<comment type="caution">
    <text evidence="7">The sequence shown here is derived from an EMBL/GenBank/DDBJ whole genome shotgun (WGS) entry which is preliminary data.</text>
</comment>
<feature type="region of interest" description="Disordered" evidence="5">
    <location>
        <begin position="100"/>
        <end position="128"/>
    </location>
</feature>
<dbReference type="PROSITE" id="PS50118">
    <property type="entry name" value="HMG_BOX_2"/>
    <property type="match status" value="1"/>
</dbReference>
<dbReference type="Proteomes" id="UP000247702">
    <property type="component" value="Unassembled WGS sequence"/>
</dbReference>
<dbReference type="PANTHER" id="PTHR48112">
    <property type="entry name" value="HIGH MOBILITY GROUP PROTEIN DSP1"/>
    <property type="match status" value="1"/>
</dbReference>
<dbReference type="InterPro" id="IPR036910">
    <property type="entry name" value="HMG_box_dom_sf"/>
</dbReference>
<name>A0A2Z6QKX0_9GLOM</name>
<dbReference type="Gene3D" id="1.10.30.10">
    <property type="entry name" value="High mobility group box domain"/>
    <property type="match status" value="1"/>
</dbReference>
<reference evidence="7 8" key="1">
    <citation type="submission" date="2017-11" db="EMBL/GenBank/DDBJ databases">
        <title>The genome of Rhizophagus clarus HR1 reveals common genetic basis of auxotrophy among arbuscular mycorrhizal fungi.</title>
        <authorList>
            <person name="Kobayashi Y."/>
        </authorList>
    </citation>
    <scope>NUCLEOTIDE SEQUENCE [LARGE SCALE GENOMIC DNA]</scope>
    <source>
        <strain evidence="7 8">HR1</strain>
    </source>
</reference>
<dbReference type="AlphaFoldDB" id="A0A2Z6QKX0"/>
<evidence type="ECO:0000259" key="6">
    <source>
        <dbReference type="PROSITE" id="PS50118"/>
    </source>
</evidence>
<evidence type="ECO:0000313" key="7">
    <source>
        <dbReference type="EMBL" id="GBB89392.1"/>
    </source>
</evidence>
<dbReference type="EMBL" id="BEXD01000676">
    <property type="protein sequence ID" value="GBB89392.1"/>
    <property type="molecule type" value="Genomic_DNA"/>
</dbReference>
<dbReference type="SMART" id="SM00398">
    <property type="entry name" value="HMG"/>
    <property type="match status" value="1"/>
</dbReference>
<feature type="DNA-binding region" description="HMG box" evidence="4">
    <location>
        <begin position="47"/>
        <end position="115"/>
    </location>
</feature>
<keyword evidence="2 4" id="KW-0539">Nucleus</keyword>
<evidence type="ECO:0000256" key="1">
    <source>
        <dbReference type="ARBA" id="ARBA00023125"/>
    </source>
</evidence>
<accession>A0A2Z6QKX0</accession>
<dbReference type="FunFam" id="1.10.30.10:FF:000016">
    <property type="entry name" value="FACT complex subunit SSRP1"/>
    <property type="match status" value="1"/>
</dbReference>
<evidence type="ECO:0000256" key="5">
    <source>
        <dbReference type="SAM" id="MobiDB-lite"/>
    </source>
</evidence>
<evidence type="ECO:0000256" key="4">
    <source>
        <dbReference type="PROSITE-ProRule" id="PRU00267"/>
    </source>
</evidence>
<feature type="compositionally biased region" description="Basic and acidic residues" evidence="5">
    <location>
        <begin position="100"/>
        <end position="121"/>
    </location>
</feature>
<keyword evidence="8" id="KW-1185">Reference proteome</keyword>
<keyword evidence="1 4" id="KW-0238">DNA-binding</keyword>
<dbReference type="Pfam" id="PF00505">
    <property type="entry name" value="HMG_box"/>
    <property type="match status" value="1"/>
</dbReference>
<dbReference type="CDD" id="cd01390">
    <property type="entry name" value="HMG-box_NHP6-like"/>
    <property type="match status" value="1"/>
</dbReference>
<dbReference type="InterPro" id="IPR009071">
    <property type="entry name" value="HMG_box_dom"/>
</dbReference>
<dbReference type="STRING" id="94130.A0A2Z6QKX0"/>
<dbReference type="GO" id="GO:0003677">
    <property type="term" value="F:DNA binding"/>
    <property type="evidence" value="ECO:0007669"/>
    <property type="project" value="UniProtKB-UniRule"/>
</dbReference>
<dbReference type="PANTHER" id="PTHR48112:SF22">
    <property type="entry name" value="MITOCHONDRIAL TRANSCRIPTION FACTOR A, ISOFORM B"/>
    <property type="match status" value="1"/>
</dbReference>